<name>A0A399EY34_9DEIN</name>
<dbReference type="PANTHER" id="PTHR37422:SF13">
    <property type="entry name" value="LIPOPOLYSACCHARIDE BIOSYNTHESIS PROTEIN PA4999-RELATED"/>
    <property type="match status" value="1"/>
</dbReference>
<feature type="transmembrane region" description="Helical" evidence="5">
    <location>
        <begin position="252"/>
        <end position="270"/>
    </location>
</feature>
<keyword evidence="3 5" id="KW-1133">Transmembrane helix</keyword>
<reference evidence="7 8" key="1">
    <citation type="submission" date="2018-08" db="EMBL/GenBank/DDBJ databases">
        <title>Meiothermus luteus KCTC 52599 genome sequencing project.</title>
        <authorList>
            <person name="Da Costa M.S."/>
            <person name="Albuquerque L."/>
            <person name="Raposo P."/>
            <person name="Froufe H.J.C."/>
            <person name="Barroso C.S."/>
            <person name="Egas C."/>
        </authorList>
    </citation>
    <scope>NUCLEOTIDE SEQUENCE [LARGE SCALE GENOMIC DNA]</scope>
    <source>
        <strain evidence="7 8">KCTC 52599</strain>
    </source>
</reference>
<comment type="caution">
    <text evidence="7">The sequence shown here is derived from an EMBL/GenBank/DDBJ whole genome shotgun (WGS) entry which is preliminary data.</text>
</comment>
<feature type="transmembrane region" description="Helical" evidence="5">
    <location>
        <begin position="189"/>
        <end position="208"/>
    </location>
</feature>
<evidence type="ECO:0000259" key="6">
    <source>
        <dbReference type="Pfam" id="PF04932"/>
    </source>
</evidence>
<comment type="subcellular location">
    <subcellularLocation>
        <location evidence="1">Membrane</location>
        <topology evidence="1">Multi-pass membrane protein</topology>
    </subcellularLocation>
</comment>
<protein>
    <submittedName>
        <fullName evidence="7">O-Antigen ligase</fullName>
    </submittedName>
</protein>
<dbReference type="GO" id="GO:0016020">
    <property type="term" value="C:membrane"/>
    <property type="evidence" value="ECO:0007669"/>
    <property type="project" value="UniProtKB-SubCell"/>
</dbReference>
<organism evidence="7 8">
    <name type="scientific">Meiothermus luteus</name>
    <dbReference type="NCBI Taxonomy" id="2026184"/>
    <lineage>
        <taxon>Bacteria</taxon>
        <taxon>Thermotogati</taxon>
        <taxon>Deinococcota</taxon>
        <taxon>Deinococci</taxon>
        <taxon>Thermales</taxon>
        <taxon>Thermaceae</taxon>
        <taxon>Meiothermus</taxon>
    </lineage>
</organism>
<keyword evidence="8" id="KW-1185">Reference proteome</keyword>
<dbReference type="RefSeq" id="WP_119359009.1">
    <property type="nucleotide sequence ID" value="NZ_QWKZ01000005.1"/>
</dbReference>
<dbReference type="Pfam" id="PF04932">
    <property type="entry name" value="Wzy_C"/>
    <property type="match status" value="1"/>
</dbReference>
<feature type="transmembrane region" description="Helical" evidence="5">
    <location>
        <begin position="12"/>
        <end position="33"/>
    </location>
</feature>
<dbReference type="InterPro" id="IPR051533">
    <property type="entry name" value="WaaL-like"/>
</dbReference>
<dbReference type="EMBL" id="QWKZ01000005">
    <property type="protein sequence ID" value="RIH89504.1"/>
    <property type="molecule type" value="Genomic_DNA"/>
</dbReference>
<feature type="transmembrane region" description="Helical" evidence="5">
    <location>
        <begin position="404"/>
        <end position="424"/>
    </location>
</feature>
<dbReference type="PANTHER" id="PTHR37422">
    <property type="entry name" value="TEICHURONIC ACID BIOSYNTHESIS PROTEIN TUAE"/>
    <property type="match status" value="1"/>
</dbReference>
<evidence type="ECO:0000256" key="1">
    <source>
        <dbReference type="ARBA" id="ARBA00004141"/>
    </source>
</evidence>
<dbReference type="GO" id="GO:0016874">
    <property type="term" value="F:ligase activity"/>
    <property type="evidence" value="ECO:0007669"/>
    <property type="project" value="UniProtKB-KW"/>
</dbReference>
<dbReference type="InterPro" id="IPR007016">
    <property type="entry name" value="O-antigen_ligase-rel_domated"/>
</dbReference>
<keyword evidence="2 5" id="KW-0812">Transmembrane</keyword>
<proteinExistence type="predicted"/>
<evidence type="ECO:0000313" key="7">
    <source>
        <dbReference type="EMBL" id="RIH89504.1"/>
    </source>
</evidence>
<feature type="transmembrane region" description="Helical" evidence="5">
    <location>
        <begin position="380"/>
        <end position="398"/>
    </location>
</feature>
<feature type="transmembrane region" description="Helical" evidence="5">
    <location>
        <begin position="220"/>
        <end position="246"/>
    </location>
</feature>
<sequence length="453" mass="50011">MTGRVFLHQWWWPIYAAIYVLLFYPTFLVNPGASLGNVLSDGYLVRAYVTVFFLGVGFLLEWSVHSDLRLRDARRLPQALRQHPAVALALLYGFWSLIAAFFTLEPIAALTGSFFGSGDGAFFGLALVGVFVLVYLQTLRDPGLPQRLAWSVVLSGVLMASLAIIEIATRQGVFYPIHPASLPMVTFPQKGHLAGFFVLVVGILLGFLRQSSGVVIPALFVLSIALGATYNRAALLAVSIGGLWLAGKWRQMLVAALIVCLGLSIGWLMVRTLNSEGERQLTNNTTAQTRYYIWKAAIGGILERPLTGWGAGQFDTIWPRFLSKEELDKYAQMEWGVKRVKDVFLTPKASPVLLVEQTDGTVAIKGISVWKAHNQFLDIALLRGLVGLLCYLALFWYVFRSVHIFPPLAMGLIAYHAFLFLWFAPFHIEGTLWAVLGGACATGSLLGRKTDNI</sequence>
<evidence type="ECO:0000313" key="8">
    <source>
        <dbReference type="Proteomes" id="UP000265800"/>
    </source>
</evidence>
<keyword evidence="4 5" id="KW-0472">Membrane</keyword>
<dbReference type="AlphaFoldDB" id="A0A399EY34"/>
<feature type="transmembrane region" description="Helical" evidence="5">
    <location>
        <begin position="45"/>
        <end position="64"/>
    </location>
</feature>
<evidence type="ECO:0000256" key="4">
    <source>
        <dbReference type="ARBA" id="ARBA00023136"/>
    </source>
</evidence>
<feature type="transmembrane region" description="Helical" evidence="5">
    <location>
        <begin position="148"/>
        <end position="169"/>
    </location>
</feature>
<evidence type="ECO:0000256" key="5">
    <source>
        <dbReference type="SAM" id="Phobius"/>
    </source>
</evidence>
<dbReference type="OrthoDB" id="24806at2"/>
<accession>A0A399EY34</accession>
<feature type="domain" description="O-antigen ligase-related" evidence="6">
    <location>
        <begin position="218"/>
        <end position="318"/>
    </location>
</feature>
<feature type="transmembrane region" description="Helical" evidence="5">
    <location>
        <begin position="114"/>
        <end position="136"/>
    </location>
</feature>
<evidence type="ECO:0000256" key="2">
    <source>
        <dbReference type="ARBA" id="ARBA00022692"/>
    </source>
</evidence>
<gene>
    <name evidence="7" type="ORF">Mlute_00300</name>
</gene>
<keyword evidence="7" id="KW-0436">Ligase</keyword>
<feature type="transmembrane region" description="Helical" evidence="5">
    <location>
        <begin position="85"/>
        <end position="102"/>
    </location>
</feature>
<dbReference type="Proteomes" id="UP000265800">
    <property type="component" value="Unassembled WGS sequence"/>
</dbReference>
<evidence type="ECO:0000256" key="3">
    <source>
        <dbReference type="ARBA" id="ARBA00022989"/>
    </source>
</evidence>